<gene>
    <name evidence="1" type="ORF">T07_11663</name>
</gene>
<organism evidence="1 2">
    <name type="scientific">Trichinella nelsoni</name>
    <dbReference type="NCBI Taxonomy" id="6336"/>
    <lineage>
        <taxon>Eukaryota</taxon>
        <taxon>Metazoa</taxon>
        <taxon>Ecdysozoa</taxon>
        <taxon>Nematoda</taxon>
        <taxon>Enoplea</taxon>
        <taxon>Dorylaimia</taxon>
        <taxon>Trichinellida</taxon>
        <taxon>Trichinellidae</taxon>
        <taxon>Trichinella</taxon>
    </lineage>
</organism>
<dbReference type="EMBL" id="JYDL01000004">
    <property type="protein sequence ID" value="KRX27113.1"/>
    <property type="molecule type" value="Genomic_DNA"/>
</dbReference>
<dbReference type="AlphaFoldDB" id="A0A0V0SJX5"/>
<comment type="caution">
    <text evidence="1">The sequence shown here is derived from an EMBL/GenBank/DDBJ whole genome shotgun (WGS) entry which is preliminary data.</text>
</comment>
<sequence>MNAVTRRRRLDFPCLSFNAAAELALTASSHPVCLKQQQQQKQQQQ</sequence>
<proteinExistence type="predicted"/>
<accession>A0A0V0SJX5</accession>
<evidence type="ECO:0000313" key="2">
    <source>
        <dbReference type="Proteomes" id="UP000054630"/>
    </source>
</evidence>
<name>A0A0V0SJX5_9BILA</name>
<dbReference type="Proteomes" id="UP000054630">
    <property type="component" value="Unassembled WGS sequence"/>
</dbReference>
<protein>
    <submittedName>
        <fullName evidence="1">Uncharacterized protein</fullName>
    </submittedName>
</protein>
<reference evidence="1 2" key="1">
    <citation type="submission" date="2015-01" db="EMBL/GenBank/DDBJ databases">
        <title>Evolution of Trichinella species and genotypes.</title>
        <authorList>
            <person name="Korhonen P.K."/>
            <person name="Edoardo P."/>
            <person name="Giuseppe L.R."/>
            <person name="Gasser R.B."/>
        </authorList>
    </citation>
    <scope>NUCLEOTIDE SEQUENCE [LARGE SCALE GENOMIC DNA]</scope>
    <source>
        <strain evidence="1">ISS37</strain>
    </source>
</reference>
<evidence type="ECO:0000313" key="1">
    <source>
        <dbReference type="EMBL" id="KRX27113.1"/>
    </source>
</evidence>
<keyword evidence="2" id="KW-1185">Reference proteome</keyword>